<evidence type="ECO:0000256" key="8">
    <source>
        <dbReference type="ARBA" id="ARBA00023170"/>
    </source>
</evidence>
<evidence type="ECO:0000256" key="6">
    <source>
        <dbReference type="ARBA" id="ARBA00023077"/>
    </source>
</evidence>
<keyword evidence="9 10" id="KW-0998">Cell outer membrane</keyword>
<dbReference type="SUPFAM" id="SSF56935">
    <property type="entry name" value="Porins"/>
    <property type="match status" value="1"/>
</dbReference>
<dbReference type="InterPro" id="IPR000531">
    <property type="entry name" value="Beta-barrel_TonB"/>
</dbReference>
<evidence type="ECO:0000259" key="12">
    <source>
        <dbReference type="Pfam" id="PF00593"/>
    </source>
</evidence>
<keyword evidence="3 10" id="KW-1134">Transmembrane beta strand</keyword>
<protein>
    <submittedName>
        <fullName evidence="14">TonB-dependent receptor plug domain-containing protein</fullName>
    </submittedName>
</protein>
<feature type="domain" description="TonB-dependent receptor plug" evidence="13">
    <location>
        <begin position="50"/>
        <end position="153"/>
    </location>
</feature>
<dbReference type="Pfam" id="PF07715">
    <property type="entry name" value="Plug"/>
    <property type="match status" value="1"/>
</dbReference>
<evidence type="ECO:0000256" key="4">
    <source>
        <dbReference type="ARBA" id="ARBA00022692"/>
    </source>
</evidence>
<proteinExistence type="inferred from homology"/>
<evidence type="ECO:0000256" key="11">
    <source>
        <dbReference type="RuleBase" id="RU003357"/>
    </source>
</evidence>
<dbReference type="PANTHER" id="PTHR30069">
    <property type="entry name" value="TONB-DEPENDENT OUTER MEMBRANE RECEPTOR"/>
    <property type="match status" value="1"/>
</dbReference>
<evidence type="ECO:0000256" key="9">
    <source>
        <dbReference type="ARBA" id="ARBA00023237"/>
    </source>
</evidence>
<evidence type="ECO:0000256" key="3">
    <source>
        <dbReference type="ARBA" id="ARBA00022452"/>
    </source>
</evidence>
<keyword evidence="8 14" id="KW-0675">Receptor</keyword>
<evidence type="ECO:0000256" key="2">
    <source>
        <dbReference type="ARBA" id="ARBA00022448"/>
    </source>
</evidence>
<dbReference type="InterPro" id="IPR012910">
    <property type="entry name" value="Plug_dom"/>
</dbReference>
<keyword evidence="5" id="KW-0732">Signal</keyword>
<evidence type="ECO:0000259" key="13">
    <source>
        <dbReference type="Pfam" id="PF07715"/>
    </source>
</evidence>
<dbReference type="PROSITE" id="PS52016">
    <property type="entry name" value="TONB_DEPENDENT_REC_3"/>
    <property type="match status" value="1"/>
</dbReference>
<keyword evidence="7 10" id="KW-0472">Membrane</keyword>
<dbReference type="InterPro" id="IPR037066">
    <property type="entry name" value="Plug_dom_sf"/>
</dbReference>
<comment type="caution">
    <text evidence="14">The sequence shown here is derived from an EMBL/GenBank/DDBJ whole genome shotgun (WGS) entry which is preliminary data.</text>
</comment>
<gene>
    <name evidence="14" type="ORF">ACFQ1U_02090</name>
</gene>
<dbReference type="CDD" id="cd01347">
    <property type="entry name" value="ligand_gated_channel"/>
    <property type="match status" value="1"/>
</dbReference>
<dbReference type="Gene3D" id="2.40.170.20">
    <property type="entry name" value="TonB-dependent receptor, beta-barrel domain"/>
    <property type="match status" value="1"/>
</dbReference>
<evidence type="ECO:0000313" key="15">
    <source>
        <dbReference type="Proteomes" id="UP001597062"/>
    </source>
</evidence>
<feature type="domain" description="TonB-dependent receptor-like beta-barrel" evidence="12">
    <location>
        <begin position="209"/>
        <end position="651"/>
    </location>
</feature>
<evidence type="ECO:0000256" key="1">
    <source>
        <dbReference type="ARBA" id="ARBA00004571"/>
    </source>
</evidence>
<evidence type="ECO:0000313" key="14">
    <source>
        <dbReference type="EMBL" id="MFD0991984.1"/>
    </source>
</evidence>
<evidence type="ECO:0000256" key="7">
    <source>
        <dbReference type="ARBA" id="ARBA00023136"/>
    </source>
</evidence>
<dbReference type="Gene3D" id="2.170.130.10">
    <property type="entry name" value="TonB-dependent receptor, plug domain"/>
    <property type="match status" value="1"/>
</dbReference>
<reference evidence="15" key="1">
    <citation type="journal article" date="2019" name="Int. J. Syst. Evol. Microbiol.">
        <title>The Global Catalogue of Microorganisms (GCM) 10K type strain sequencing project: providing services to taxonomists for standard genome sequencing and annotation.</title>
        <authorList>
            <consortium name="The Broad Institute Genomics Platform"/>
            <consortium name="The Broad Institute Genome Sequencing Center for Infectious Disease"/>
            <person name="Wu L."/>
            <person name="Ma J."/>
        </authorList>
    </citation>
    <scope>NUCLEOTIDE SEQUENCE [LARGE SCALE GENOMIC DNA]</scope>
    <source>
        <strain evidence="15">CCUG 60527</strain>
    </source>
</reference>
<dbReference type="Pfam" id="PF00593">
    <property type="entry name" value="TonB_dep_Rec_b-barrel"/>
    <property type="match status" value="1"/>
</dbReference>
<dbReference type="PANTHER" id="PTHR30069:SF29">
    <property type="entry name" value="HEMOGLOBIN AND HEMOGLOBIN-HAPTOGLOBIN-BINDING PROTEIN 1-RELATED"/>
    <property type="match status" value="1"/>
</dbReference>
<dbReference type="InterPro" id="IPR036942">
    <property type="entry name" value="Beta-barrel_TonB_sf"/>
</dbReference>
<sequence length="686" mass="77063">MFLNKKVIYSVFFFNSFLIAQSNEQKLDSIFNNELDNVVITATRTKRQLSSLPMPVTLVSSKQIAAVGSVRLQEILLEQTGINYVSDFGGSKGIQLQGMDAEYTLVLIDGLPVIGRTSGNLDLSRLSLSNIKQIEIVKGPSSALYGSEAMGGVINIITKEPTYNATKATIKYLTRFGAKDELDLSSNVLHKHNRLSLKAAINANSASAFDLSPATTANTGYPYQNFTNNIGVTYEISDNIKAAISQRYFTEQFIEPQGNSKRNDLNLTGTINHTINSDWKLNYSLYYTNYKTSSIFNNELSEFNQSLFRPEIKTQIAFKNIDLIGGIGANYDALDRTFFDGKETFNSQYVYAQLDTDLWKNTNVVIGARYDHFNKFAPAFSPKVSLNHKLSNTFSIKGSIGFGYKTPDFRQLFFNFRNTSSGYIVLGSETIKKLYPTVTEVQNLKSELSPESSIGYNLGFTIKPIKNLELGINLFRNDIKDLINTFSLGIIDENLPNTNVFTYENRKSVFTQGIEFDTSFDINNKVKIVFGYQYLDTGDKQELAAIKNGNIFFKRNTNAPTERLSSSNYFGLANRSKHTANAKLFYTNDKNGVSGNIRVLYRSKYALFDTNGSSGIIDNYDAFVKSNTQVNMSLQKKLFNRLSLQFGINNLFNDTGIENHNYQEFMNNDSVLQLGRTFFSSILLTI</sequence>
<accession>A0ABW3JNS5</accession>
<keyword evidence="2 10" id="KW-0813">Transport</keyword>
<dbReference type="InterPro" id="IPR039426">
    <property type="entry name" value="TonB-dep_rcpt-like"/>
</dbReference>
<name>A0ABW3JNS5_9FLAO</name>
<dbReference type="RefSeq" id="WP_386104807.1">
    <property type="nucleotide sequence ID" value="NZ_JBHTJR010000014.1"/>
</dbReference>
<keyword evidence="15" id="KW-1185">Reference proteome</keyword>
<organism evidence="14 15">
    <name type="scientific">Tenacibaculum geojense</name>
    <dbReference type="NCBI Taxonomy" id="915352"/>
    <lineage>
        <taxon>Bacteria</taxon>
        <taxon>Pseudomonadati</taxon>
        <taxon>Bacteroidota</taxon>
        <taxon>Flavobacteriia</taxon>
        <taxon>Flavobacteriales</taxon>
        <taxon>Flavobacteriaceae</taxon>
        <taxon>Tenacibaculum</taxon>
    </lineage>
</organism>
<keyword evidence="6 11" id="KW-0798">TonB box</keyword>
<dbReference type="Proteomes" id="UP001597062">
    <property type="component" value="Unassembled WGS sequence"/>
</dbReference>
<comment type="subcellular location">
    <subcellularLocation>
        <location evidence="1 10">Cell outer membrane</location>
        <topology evidence="1 10">Multi-pass membrane protein</topology>
    </subcellularLocation>
</comment>
<evidence type="ECO:0000256" key="10">
    <source>
        <dbReference type="PROSITE-ProRule" id="PRU01360"/>
    </source>
</evidence>
<comment type="similarity">
    <text evidence="10 11">Belongs to the TonB-dependent receptor family.</text>
</comment>
<keyword evidence="4 10" id="KW-0812">Transmembrane</keyword>
<dbReference type="EMBL" id="JBHTJR010000014">
    <property type="protein sequence ID" value="MFD0991984.1"/>
    <property type="molecule type" value="Genomic_DNA"/>
</dbReference>
<evidence type="ECO:0000256" key="5">
    <source>
        <dbReference type="ARBA" id="ARBA00022729"/>
    </source>
</evidence>